<accession>A0ABT4X844</accession>
<sequence length="51" mass="5570">MIKLTSGKRARGVQRNLGDSANFVRSKGFTIFSDLNERGIEVAVSGIRETS</sequence>
<organism evidence="1 2">
    <name type="scientific">Bacillus changyiensis</name>
    <dbReference type="NCBI Taxonomy" id="3004103"/>
    <lineage>
        <taxon>Bacteria</taxon>
        <taxon>Bacillati</taxon>
        <taxon>Bacillota</taxon>
        <taxon>Bacilli</taxon>
        <taxon>Bacillales</taxon>
        <taxon>Bacillaceae</taxon>
        <taxon>Bacillus</taxon>
    </lineage>
</organism>
<evidence type="ECO:0000313" key="2">
    <source>
        <dbReference type="Proteomes" id="UP001211894"/>
    </source>
</evidence>
<evidence type="ECO:0000313" key="1">
    <source>
        <dbReference type="EMBL" id="MDA7028423.1"/>
    </source>
</evidence>
<keyword evidence="2" id="KW-1185">Reference proteome</keyword>
<dbReference type="EMBL" id="JAQKAB010000017">
    <property type="protein sequence ID" value="MDA7028423.1"/>
    <property type="molecule type" value="Genomic_DNA"/>
</dbReference>
<protein>
    <recommendedName>
        <fullName evidence="3">Resolvase/invertase-type recombinase catalytic domain-containing protein</fullName>
    </recommendedName>
</protein>
<gene>
    <name evidence="1" type="ORF">PJ311_17940</name>
</gene>
<dbReference type="Proteomes" id="UP001211894">
    <property type="component" value="Unassembled WGS sequence"/>
</dbReference>
<proteinExistence type="predicted"/>
<name>A0ABT4X844_9BACI</name>
<comment type="caution">
    <text evidence="1">The sequence shown here is derived from an EMBL/GenBank/DDBJ whole genome shotgun (WGS) entry which is preliminary data.</text>
</comment>
<evidence type="ECO:0008006" key="3">
    <source>
        <dbReference type="Google" id="ProtNLM"/>
    </source>
</evidence>
<dbReference type="RefSeq" id="WP_271342243.1">
    <property type="nucleotide sequence ID" value="NZ_JAQKAB010000017.1"/>
</dbReference>
<reference evidence="1 2" key="1">
    <citation type="submission" date="2023-01" db="EMBL/GenBank/DDBJ databases">
        <title>Bacillus changyiensis sp. nov., isolated from a coastal deposit.</title>
        <authorList>
            <person name="Xiao G."/>
            <person name="Lai Q."/>
            <person name="Hu Z."/>
            <person name="Shao Z."/>
        </authorList>
    </citation>
    <scope>NUCLEOTIDE SEQUENCE [LARGE SCALE GENOMIC DNA]</scope>
    <source>
        <strain evidence="1 2">CLL-7-23</strain>
    </source>
</reference>